<gene>
    <name evidence="2" type="ORF">GMARGA_LOCUS4864</name>
</gene>
<feature type="region of interest" description="Disordered" evidence="1">
    <location>
        <begin position="32"/>
        <end position="66"/>
    </location>
</feature>
<organism evidence="2 3">
    <name type="scientific">Gigaspora margarita</name>
    <dbReference type="NCBI Taxonomy" id="4874"/>
    <lineage>
        <taxon>Eukaryota</taxon>
        <taxon>Fungi</taxon>
        <taxon>Fungi incertae sedis</taxon>
        <taxon>Mucoromycota</taxon>
        <taxon>Glomeromycotina</taxon>
        <taxon>Glomeromycetes</taxon>
        <taxon>Diversisporales</taxon>
        <taxon>Gigasporaceae</taxon>
        <taxon>Gigaspora</taxon>
    </lineage>
</organism>
<keyword evidence="3" id="KW-1185">Reference proteome</keyword>
<evidence type="ECO:0000313" key="3">
    <source>
        <dbReference type="Proteomes" id="UP000789901"/>
    </source>
</evidence>
<feature type="compositionally biased region" description="Basic residues" evidence="1">
    <location>
        <begin position="56"/>
        <end position="66"/>
    </location>
</feature>
<reference evidence="2 3" key="1">
    <citation type="submission" date="2021-06" db="EMBL/GenBank/DDBJ databases">
        <authorList>
            <person name="Kallberg Y."/>
            <person name="Tangrot J."/>
            <person name="Rosling A."/>
        </authorList>
    </citation>
    <scope>NUCLEOTIDE SEQUENCE [LARGE SCALE GENOMIC DNA]</scope>
    <source>
        <strain evidence="2 3">120-4 pot B 10/14</strain>
    </source>
</reference>
<protein>
    <submittedName>
        <fullName evidence="2">4148_t:CDS:1</fullName>
    </submittedName>
</protein>
<evidence type="ECO:0000256" key="1">
    <source>
        <dbReference type="SAM" id="MobiDB-lite"/>
    </source>
</evidence>
<sequence length="66" mass="7393">MKTNFSKIAILMVQNELIPNGKRQSLSQKKLKLKPLGKHQNSDETSKPLNSSKPVKQSHLKKASIP</sequence>
<name>A0ABN7UED5_GIGMA</name>
<evidence type="ECO:0000313" key="2">
    <source>
        <dbReference type="EMBL" id="CAG8557718.1"/>
    </source>
</evidence>
<proteinExistence type="predicted"/>
<comment type="caution">
    <text evidence="2">The sequence shown here is derived from an EMBL/GenBank/DDBJ whole genome shotgun (WGS) entry which is preliminary data.</text>
</comment>
<accession>A0ABN7UED5</accession>
<dbReference type="EMBL" id="CAJVQB010001976">
    <property type="protein sequence ID" value="CAG8557718.1"/>
    <property type="molecule type" value="Genomic_DNA"/>
</dbReference>
<dbReference type="Proteomes" id="UP000789901">
    <property type="component" value="Unassembled WGS sequence"/>
</dbReference>